<dbReference type="Proteomes" id="UP000297871">
    <property type="component" value="Unassembled WGS sequence"/>
</dbReference>
<comment type="caution">
    <text evidence="1">The sequence shown here is derived from an EMBL/GenBank/DDBJ whole genome shotgun (WGS) entry which is preliminary data.</text>
</comment>
<name>A0A4R9J599_9LEPT</name>
<dbReference type="EMBL" id="RQFY01000007">
    <property type="protein sequence ID" value="TGL31337.1"/>
    <property type="molecule type" value="Genomic_DNA"/>
</dbReference>
<accession>A0A4R9J599</accession>
<reference evidence="1" key="1">
    <citation type="journal article" date="2019" name="PLoS Negl. Trop. Dis.">
        <title>Revisiting the worldwide diversity of Leptospira species in the environment.</title>
        <authorList>
            <person name="Vincent A.T."/>
            <person name="Schiettekatte O."/>
            <person name="Bourhy P."/>
            <person name="Veyrier F.J."/>
            <person name="Picardeau M."/>
        </authorList>
    </citation>
    <scope>NUCLEOTIDE SEQUENCE [LARGE SCALE GENOMIC DNA]</scope>
    <source>
        <strain evidence="1">201800265</strain>
    </source>
</reference>
<dbReference type="AlphaFoldDB" id="A0A4R9J599"/>
<sequence length="170" mass="20236">MNEKDILDKYLSNDCKIDTEIETKLIDAAFRNSFYNLVPNFPPRNYQNILIFLFELEIKDRNGELRDNDKYRGEYFENIYLCGFLLSKVGDPKDVFTIWKAHRMDMDIGYLDAHYFIGAGLSKTIRYLESSADEISKEIREYILEELTDENAENFNIKKWERGMLEYHRG</sequence>
<gene>
    <name evidence="1" type="ORF">EHQ52_15480</name>
</gene>
<proteinExistence type="predicted"/>
<organism evidence="1 2">
    <name type="scientific">Leptospira koniambonensis</name>
    <dbReference type="NCBI Taxonomy" id="2484950"/>
    <lineage>
        <taxon>Bacteria</taxon>
        <taxon>Pseudomonadati</taxon>
        <taxon>Spirochaetota</taxon>
        <taxon>Spirochaetia</taxon>
        <taxon>Leptospirales</taxon>
        <taxon>Leptospiraceae</taxon>
        <taxon>Leptospira</taxon>
    </lineage>
</organism>
<dbReference type="OrthoDB" id="305750at2"/>
<keyword evidence="2" id="KW-1185">Reference proteome</keyword>
<evidence type="ECO:0000313" key="2">
    <source>
        <dbReference type="Proteomes" id="UP000297871"/>
    </source>
</evidence>
<protein>
    <submittedName>
        <fullName evidence="1">Uncharacterized protein</fullName>
    </submittedName>
</protein>
<evidence type="ECO:0000313" key="1">
    <source>
        <dbReference type="EMBL" id="TGL31337.1"/>
    </source>
</evidence>
<dbReference type="RefSeq" id="WP_135616093.1">
    <property type="nucleotide sequence ID" value="NZ_RQFY01000007.1"/>
</dbReference>